<evidence type="ECO:0000256" key="1">
    <source>
        <dbReference type="SAM" id="MobiDB-lite"/>
    </source>
</evidence>
<dbReference type="EMBL" id="OBDY01000049">
    <property type="protein sequence ID" value="SNY73952.1"/>
    <property type="molecule type" value="Genomic_DNA"/>
</dbReference>
<accession>A0A285KMT5</accession>
<keyword evidence="2" id="KW-1133">Transmembrane helix</keyword>
<feature type="compositionally biased region" description="Pro residues" evidence="1">
    <location>
        <begin position="75"/>
        <end position="100"/>
    </location>
</feature>
<evidence type="ECO:0000313" key="3">
    <source>
        <dbReference type="EMBL" id="SNY73952.1"/>
    </source>
</evidence>
<feature type="region of interest" description="Disordered" evidence="1">
    <location>
        <begin position="204"/>
        <end position="223"/>
    </location>
</feature>
<dbReference type="RefSeq" id="WP_097329079.1">
    <property type="nucleotide sequence ID" value="NZ_OBDY01000049.1"/>
</dbReference>
<dbReference type="Proteomes" id="UP000219612">
    <property type="component" value="Unassembled WGS sequence"/>
</dbReference>
<sequence>MSNELENAFAALSRDASRGRLLPAAEVRHQSDRRAVRRGVLTVTAAAVVIAGAFGTGWALGGDDHGQRLILPAVSPSPSPALPSPAPSVLPSPPAKPVSTPPSTVSRTSSPPPALPKSIPARAMLSKADGEFSRLTEIWDPTRLCGEARFPSAAVRASVRVVYKRPGLGAEHVPDDVVYNTVSVYRGSGAEDFLDELRDAVRRCPTGGEGTPPPKYRSLGSPGLGEESLMIERSAVGRTGTGEPDPNAEPQLTYIVAIRSGDAVTLLDTTGWENFSSIRSSVDTLAETAADRLTAWRP</sequence>
<dbReference type="AlphaFoldDB" id="A0A285KMT5"/>
<evidence type="ECO:0000256" key="2">
    <source>
        <dbReference type="SAM" id="Phobius"/>
    </source>
</evidence>
<dbReference type="OrthoDB" id="3297960at2"/>
<gene>
    <name evidence="3" type="ORF">SAMN05421748_14937</name>
</gene>
<evidence type="ECO:0008006" key="5">
    <source>
        <dbReference type="Google" id="ProtNLM"/>
    </source>
</evidence>
<keyword evidence="4" id="KW-1185">Reference proteome</keyword>
<reference evidence="3 4" key="1">
    <citation type="submission" date="2017-09" db="EMBL/GenBank/DDBJ databases">
        <authorList>
            <person name="Ehlers B."/>
            <person name="Leendertz F.H."/>
        </authorList>
    </citation>
    <scope>NUCLEOTIDE SEQUENCE [LARGE SCALE GENOMIC DNA]</scope>
    <source>
        <strain evidence="3 4">CGMCC 4.6857</strain>
    </source>
</reference>
<organism evidence="3 4">
    <name type="scientific">Paractinoplanes atraurantiacus</name>
    <dbReference type="NCBI Taxonomy" id="1036182"/>
    <lineage>
        <taxon>Bacteria</taxon>
        <taxon>Bacillati</taxon>
        <taxon>Actinomycetota</taxon>
        <taxon>Actinomycetes</taxon>
        <taxon>Micromonosporales</taxon>
        <taxon>Micromonosporaceae</taxon>
        <taxon>Paractinoplanes</taxon>
    </lineage>
</organism>
<protein>
    <recommendedName>
        <fullName evidence="5">PknH-like extracellular domain-containing protein</fullName>
    </recommendedName>
</protein>
<name>A0A285KMT5_9ACTN</name>
<keyword evidence="2" id="KW-0812">Transmembrane</keyword>
<proteinExistence type="predicted"/>
<feature type="transmembrane region" description="Helical" evidence="2">
    <location>
        <begin position="39"/>
        <end position="60"/>
    </location>
</feature>
<keyword evidence="2" id="KW-0472">Membrane</keyword>
<evidence type="ECO:0000313" key="4">
    <source>
        <dbReference type="Proteomes" id="UP000219612"/>
    </source>
</evidence>
<feature type="region of interest" description="Disordered" evidence="1">
    <location>
        <begin position="71"/>
        <end position="118"/>
    </location>
</feature>